<evidence type="ECO:0000256" key="3">
    <source>
        <dbReference type="ARBA" id="ARBA00022475"/>
    </source>
</evidence>
<feature type="transmembrane region" description="Helical" evidence="9">
    <location>
        <begin position="82"/>
        <end position="100"/>
    </location>
</feature>
<organism evidence="10 11">
    <name type="scientific">Mycena metata</name>
    <dbReference type="NCBI Taxonomy" id="1033252"/>
    <lineage>
        <taxon>Eukaryota</taxon>
        <taxon>Fungi</taxon>
        <taxon>Dikarya</taxon>
        <taxon>Basidiomycota</taxon>
        <taxon>Agaricomycotina</taxon>
        <taxon>Agaricomycetes</taxon>
        <taxon>Agaricomycetidae</taxon>
        <taxon>Agaricales</taxon>
        <taxon>Marasmiineae</taxon>
        <taxon>Mycenaceae</taxon>
        <taxon>Mycena</taxon>
    </lineage>
</organism>
<dbReference type="Proteomes" id="UP001215598">
    <property type="component" value="Unassembled WGS sequence"/>
</dbReference>
<protein>
    <submittedName>
        <fullName evidence="10">UPF0187-domain-containing protein</fullName>
    </submittedName>
</protein>
<comment type="caution">
    <text evidence="10">The sequence shown here is derived from an EMBL/GenBank/DDBJ whole genome shotgun (WGS) entry which is preliminary data.</text>
</comment>
<evidence type="ECO:0000256" key="7">
    <source>
        <dbReference type="ARBA" id="ARBA00023136"/>
    </source>
</evidence>
<feature type="region of interest" description="Disordered" evidence="8">
    <location>
        <begin position="220"/>
        <end position="294"/>
    </location>
</feature>
<evidence type="ECO:0000256" key="2">
    <source>
        <dbReference type="ARBA" id="ARBA00022448"/>
    </source>
</evidence>
<dbReference type="PANTHER" id="PTHR33281:SF19">
    <property type="entry name" value="VOLTAGE-DEPENDENT ANION CHANNEL-FORMING PROTEIN YNEE"/>
    <property type="match status" value="1"/>
</dbReference>
<dbReference type="PANTHER" id="PTHR33281">
    <property type="entry name" value="UPF0187 PROTEIN YNEE"/>
    <property type="match status" value="1"/>
</dbReference>
<dbReference type="GO" id="GO:0005886">
    <property type="term" value="C:plasma membrane"/>
    <property type="evidence" value="ECO:0007669"/>
    <property type="project" value="UniProtKB-SubCell"/>
</dbReference>
<feature type="region of interest" description="Disordered" evidence="8">
    <location>
        <begin position="591"/>
        <end position="640"/>
    </location>
</feature>
<evidence type="ECO:0000313" key="11">
    <source>
        <dbReference type="Proteomes" id="UP001215598"/>
    </source>
</evidence>
<feature type="compositionally biased region" description="Low complexity" evidence="8">
    <location>
        <begin position="541"/>
        <end position="554"/>
    </location>
</feature>
<comment type="subcellular location">
    <subcellularLocation>
        <location evidence="1">Cell membrane</location>
        <topology evidence="1">Multi-pass membrane protein</topology>
    </subcellularLocation>
</comment>
<accession>A0AAD7NK38</accession>
<keyword evidence="3" id="KW-1003">Cell membrane</keyword>
<dbReference type="EMBL" id="JARKIB010000028">
    <property type="protein sequence ID" value="KAJ7764213.1"/>
    <property type="molecule type" value="Genomic_DNA"/>
</dbReference>
<keyword evidence="4 9" id="KW-0812">Transmembrane</keyword>
<proteinExistence type="predicted"/>
<reference evidence="10" key="1">
    <citation type="submission" date="2023-03" db="EMBL/GenBank/DDBJ databases">
        <title>Massive genome expansion in bonnet fungi (Mycena s.s.) driven by repeated elements and novel gene families across ecological guilds.</title>
        <authorList>
            <consortium name="Lawrence Berkeley National Laboratory"/>
            <person name="Harder C.B."/>
            <person name="Miyauchi S."/>
            <person name="Viragh M."/>
            <person name="Kuo A."/>
            <person name="Thoen E."/>
            <person name="Andreopoulos B."/>
            <person name="Lu D."/>
            <person name="Skrede I."/>
            <person name="Drula E."/>
            <person name="Henrissat B."/>
            <person name="Morin E."/>
            <person name="Kohler A."/>
            <person name="Barry K."/>
            <person name="LaButti K."/>
            <person name="Morin E."/>
            <person name="Salamov A."/>
            <person name="Lipzen A."/>
            <person name="Mereny Z."/>
            <person name="Hegedus B."/>
            <person name="Baldrian P."/>
            <person name="Stursova M."/>
            <person name="Weitz H."/>
            <person name="Taylor A."/>
            <person name="Grigoriev I.V."/>
            <person name="Nagy L.G."/>
            <person name="Martin F."/>
            <person name="Kauserud H."/>
        </authorList>
    </citation>
    <scope>NUCLEOTIDE SEQUENCE</scope>
    <source>
        <strain evidence="10">CBHHK182m</strain>
    </source>
</reference>
<evidence type="ECO:0000256" key="6">
    <source>
        <dbReference type="ARBA" id="ARBA00023065"/>
    </source>
</evidence>
<evidence type="ECO:0000256" key="8">
    <source>
        <dbReference type="SAM" id="MobiDB-lite"/>
    </source>
</evidence>
<feature type="compositionally biased region" description="Polar residues" evidence="8">
    <location>
        <begin position="264"/>
        <end position="283"/>
    </location>
</feature>
<keyword evidence="6" id="KW-0406">Ion transport</keyword>
<evidence type="ECO:0000256" key="1">
    <source>
        <dbReference type="ARBA" id="ARBA00004651"/>
    </source>
</evidence>
<evidence type="ECO:0000256" key="5">
    <source>
        <dbReference type="ARBA" id="ARBA00022989"/>
    </source>
</evidence>
<dbReference type="Pfam" id="PF25539">
    <property type="entry name" value="Bestrophin_2"/>
    <property type="match status" value="2"/>
</dbReference>
<gene>
    <name evidence="10" type="ORF">B0H16DRAFT_441312</name>
</gene>
<dbReference type="GO" id="GO:0005254">
    <property type="term" value="F:chloride channel activity"/>
    <property type="evidence" value="ECO:0007669"/>
    <property type="project" value="InterPro"/>
</dbReference>
<name>A0AAD7NK38_9AGAR</name>
<feature type="compositionally biased region" description="Acidic residues" evidence="8">
    <location>
        <begin position="593"/>
        <end position="623"/>
    </location>
</feature>
<sequence>MSTRKVHGKRSFTGNHPLLPAMGPAAPVFVPKVPTYTFLKWTFGRGSVIWKIWPAILLHTLFAAAIVYTWVATGRKLEIPNVMLTVMGVVIGFVISYRAMSGYDRYWMGRTAWTDVIRNARTMGRLIWYHVPLRLVPAASGTGTDPRTPHELGKVMAEKRMALDLVEAFAVALKHHLRGEVGIYYEDLYDLVRPLHDFTDPSNPHPTVASAVPAPLPAAAVPSAGLTPPTPVASTSTDAAMSTGTDATLKPTSTHASKRPSGSDLGTGTSAQNPGHTSQTSLHQPLLPAMQPGPEEGVLRRVAPDVIPFAGVFSGVGGWLSEWWTKGKDIDSHRSKDRSSRMQRRMRTWTGPIHPSGLKELEGFEVGENLPEEVLRCLSEWVSVLEERGTVPGTSLGGILGGIQQFEMSLTTLEHILTTPLPFVYSVHIRHVVWLYLFLLPLQLVSEFGWHTVPAVSVGAFVYLGFVAAGEEIEQPFGYDDNDLDLDMFCRDIIRQDIRCLKKAPCLNAWFPPLAPGVSVTPAPPQNDILAPESTGHNNDDTLTNANTNANGNGKTKDVHANARPGSNAVLGAAGTAYGGNMYRASLASLSDTLEDEENGTDDTDEEGEDGEDGEDEAGEDADGNGVEGRVREGELVDVR</sequence>
<keyword evidence="11" id="KW-1185">Reference proteome</keyword>
<feature type="transmembrane region" description="Helical" evidence="9">
    <location>
        <begin position="48"/>
        <end position="70"/>
    </location>
</feature>
<evidence type="ECO:0000256" key="9">
    <source>
        <dbReference type="SAM" id="Phobius"/>
    </source>
</evidence>
<evidence type="ECO:0000256" key="4">
    <source>
        <dbReference type="ARBA" id="ARBA00022692"/>
    </source>
</evidence>
<dbReference type="AlphaFoldDB" id="A0AAD7NK38"/>
<feature type="compositionally biased region" description="Polar residues" evidence="8">
    <location>
        <begin position="232"/>
        <end position="255"/>
    </location>
</feature>
<feature type="region of interest" description="Disordered" evidence="8">
    <location>
        <begin position="522"/>
        <end position="565"/>
    </location>
</feature>
<feature type="compositionally biased region" description="Basic and acidic residues" evidence="8">
    <location>
        <begin position="629"/>
        <end position="640"/>
    </location>
</feature>
<dbReference type="InterPro" id="IPR044669">
    <property type="entry name" value="YneE/VCCN1/2-like"/>
</dbReference>
<keyword evidence="2" id="KW-0813">Transport</keyword>
<evidence type="ECO:0000313" key="10">
    <source>
        <dbReference type="EMBL" id="KAJ7764213.1"/>
    </source>
</evidence>
<keyword evidence="5 9" id="KW-1133">Transmembrane helix</keyword>
<keyword evidence="7 9" id="KW-0472">Membrane</keyword>